<accession>A0ABQ9FFM3</accession>
<proteinExistence type="predicted"/>
<dbReference type="EMBL" id="JARBDR010000328">
    <property type="protein sequence ID" value="KAJ8316099.1"/>
    <property type="molecule type" value="Genomic_DNA"/>
</dbReference>
<dbReference type="Proteomes" id="UP001217089">
    <property type="component" value="Unassembled WGS sequence"/>
</dbReference>
<reference evidence="1 2" key="1">
    <citation type="submission" date="2022-12" db="EMBL/GenBank/DDBJ databases">
        <title>Chromosome-level genome of Tegillarca granosa.</title>
        <authorList>
            <person name="Kim J."/>
        </authorList>
    </citation>
    <scope>NUCLEOTIDE SEQUENCE [LARGE SCALE GENOMIC DNA]</scope>
    <source>
        <strain evidence="1">Teg-2019</strain>
        <tissue evidence="1">Adductor muscle</tissue>
    </source>
</reference>
<organism evidence="1 2">
    <name type="scientific">Tegillarca granosa</name>
    <name type="common">Malaysian cockle</name>
    <name type="synonym">Anadara granosa</name>
    <dbReference type="NCBI Taxonomy" id="220873"/>
    <lineage>
        <taxon>Eukaryota</taxon>
        <taxon>Metazoa</taxon>
        <taxon>Spiralia</taxon>
        <taxon>Lophotrochozoa</taxon>
        <taxon>Mollusca</taxon>
        <taxon>Bivalvia</taxon>
        <taxon>Autobranchia</taxon>
        <taxon>Pteriomorphia</taxon>
        <taxon>Arcoida</taxon>
        <taxon>Arcoidea</taxon>
        <taxon>Arcidae</taxon>
        <taxon>Tegillarca</taxon>
    </lineage>
</organism>
<name>A0ABQ9FFM3_TEGGR</name>
<evidence type="ECO:0000313" key="2">
    <source>
        <dbReference type="Proteomes" id="UP001217089"/>
    </source>
</evidence>
<comment type="caution">
    <text evidence="1">The sequence shown here is derived from an EMBL/GenBank/DDBJ whole genome shotgun (WGS) entry which is preliminary data.</text>
</comment>
<evidence type="ECO:0000313" key="1">
    <source>
        <dbReference type="EMBL" id="KAJ8316099.1"/>
    </source>
</evidence>
<sequence length="100" mass="11449">MEKYKKDSILPSLLNPTTAISLYNKTVLTTVLYGSEVWYNLQNEDIDALNKFQPFIVKQIQQLHPRTRSDIAESTCGLYPLPAAVEKSKLSFSRTIMYYG</sequence>
<protein>
    <submittedName>
        <fullName evidence="1">Uncharacterized protein</fullName>
    </submittedName>
</protein>
<gene>
    <name evidence="1" type="ORF">KUTeg_006113</name>
</gene>
<keyword evidence="2" id="KW-1185">Reference proteome</keyword>